<feature type="region of interest" description="Disordered" evidence="3">
    <location>
        <begin position="151"/>
        <end position="176"/>
    </location>
</feature>
<feature type="compositionally biased region" description="Polar residues" evidence="3">
    <location>
        <begin position="151"/>
        <end position="164"/>
    </location>
</feature>
<dbReference type="AlphaFoldDB" id="A0ABD3MT25"/>
<protein>
    <submittedName>
        <fullName evidence="4">Uncharacterized protein</fullName>
    </submittedName>
</protein>
<dbReference type="InterPro" id="IPR016024">
    <property type="entry name" value="ARM-type_fold"/>
</dbReference>
<dbReference type="Gene3D" id="1.25.10.10">
    <property type="entry name" value="Leucine-rich Repeat Variant"/>
    <property type="match status" value="1"/>
</dbReference>
<dbReference type="SUPFAM" id="SSF48371">
    <property type="entry name" value="ARM repeat"/>
    <property type="match status" value="1"/>
</dbReference>
<evidence type="ECO:0000256" key="2">
    <source>
        <dbReference type="ARBA" id="ARBA00022737"/>
    </source>
</evidence>
<dbReference type="EMBL" id="JALLPJ020001408">
    <property type="protein sequence ID" value="KAL3765111.1"/>
    <property type="molecule type" value="Genomic_DNA"/>
</dbReference>
<keyword evidence="2" id="KW-0677">Repeat</keyword>
<dbReference type="InterPro" id="IPR011989">
    <property type="entry name" value="ARM-like"/>
</dbReference>
<keyword evidence="5" id="KW-1185">Reference proteome</keyword>
<gene>
    <name evidence="4" type="ORF">ACHAWO_009430</name>
</gene>
<evidence type="ECO:0000313" key="5">
    <source>
        <dbReference type="Proteomes" id="UP001530400"/>
    </source>
</evidence>
<reference evidence="4 5" key="1">
    <citation type="submission" date="2024-10" db="EMBL/GenBank/DDBJ databases">
        <title>Updated reference genomes for cyclostephanoid diatoms.</title>
        <authorList>
            <person name="Roberts W.R."/>
            <person name="Alverson A.J."/>
        </authorList>
    </citation>
    <scope>NUCLEOTIDE SEQUENCE [LARGE SCALE GENOMIC DNA]</scope>
    <source>
        <strain evidence="4 5">AJA010-31</strain>
    </source>
</reference>
<accession>A0ABD3MT25</accession>
<name>A0ABD3MT25_9STRA</name>
<proteinExistence type="inferred from homology"/>
<dbReference type="PANTHER" id="PTHR47249">
    <property type="entry name" value="VACUOLAR PROTEIN 8"/>
    <property type="match status" value="1"/>
</dbReference>
<evidence type="ECO:0000313" key="4">
    <source>
        <dbReference type="EMBL" id="KAL3765111.1"/>
    </source>
</evidence>
<organism evidence="4 5">
    <name type="scientific">Cyclotella atomus</name>
    <dbReference type="NCBI Taxonomy" id="382360"/>
    <lineage>
        <taxon>Eukaryota</taxon>
        <taxon>Sar</taxon>
        <taxon>Stramenopiles</taxon>
        <taxon>Ochrophyta</taxon>
        <taxon>Bacillariophyta</taxon>
        <taxon>Coscinodiscophyceae</taxon>
        <taxon>Thalassiosirophycidae</taxon>
        <taxon>Stephanodiscales</taxon>
        <taxon>Stephanodiscaceae</taxon>
        <taxon>Cyclotella</taxon>
    </lineage>
</organism>
<feature type="compositionally biased region" description="Polar residues" evidence="3">
    <location>
        <begin position="64"/>
        <end position="82"/>
    </location>
</feature>
<comment type="similarity">
    <text evidence="1">Belongs to the beta-catenin family.</text>
</comment>
<dbReference type="Proteomes" id="UP001530400">
    <property type="component" value="Unassembled WGS sequence"/>
</dbReference>
<comment type="caution">
    <text evidence="4">The sequence shown here is derived from an EMBL/GenBank/DDBJ whole genome shotgun (WGS) entry which is preliminary data.</text>
</comment>
<evidence type="ECO:0000256" key="3">
    <source>
        <dbReference type="SAM" id="MobiDB-lite"/>
    </source>
</evidence>
<feature type="compositionally biased region" description="Low complexity" evidence="3">
    <location>
        <begin position="1"/>
        <end position="42"/>
    </location>
</feature>
<feature type="region of interest" description="Disordered" evidence="3">
    <location>
        <begin position="1"/>
        <end position="131"/>
    </location>
</feature>
<feature type="compositionally biased region" description="Low complexity" evidence="3">
    <location>
        <begin position="117"/>
        <end position="131"/>
    </location>
</feature>
<evidence type="ECO:0000256" key="1">
    <source>
        <dbReference type="ARBA" id="ARBA00005462"/>
    </source>
</evidence>
<dbReference type="PANTHER" id="PTHR47249:SF1">
    <property type="entry name" value="VACUOLAR PROTEIN 8"/>
    <property type="match status" value="1"/>
</dbReference>
<sequence>MAASLLIKSSPKAAKSSASTASTSSSTHRRTLSSSTDAASSLKSDEGSFPLLSLPKRIHRRIGSSGSANNKNLNASITNPSTHAPPPRLPPDGYNNETLPPKLPRKSSRGSDKNSHNHTQQQQGTTITSSSAASVSSISQYGSVGFVSTPTGTSVSSQDNNNHNVKQRQRPDYKNDTAYTSIRQIVSELNRALSPEKRRTILNQARSNCVFLDGTASLHLGAANALTLLLSMSDDDTDIGLICSNLEMVYQGAEKESILTSYREVGPALVPLCLRLLEQCERKRGGMMEGAVMEDISKILLYMTRISELRVSLVGHTGMLGALERVANVGLGLKNRVLRMRILANLANSESNKTIIFERTPLLESVLKVATLDKSESVREYASAVLMDLASCPANQVRMAQMDRVLGTFVKLAIVETKVETREFAVSGLQNLAFEKRNRVQLVTYGKGVVVEALKKTICCDSNEKTRRRSAGALTNLACDDTAEKMGSHDGLLQTLSKVSVSDSNKDVQQRATLALTKLANSVTIEMSCWNQLLDALIDASRCTVADGIVSAMFRVKTRAEENRTSMASHPRLVETLARLCLTSQEYPDRPECIKDCENATKAIAHLANEPSNHKLICSKHVLAALVHGASLPQSQSDTRDAAILAMERMAMEHSNRPMMARYPGMLVTIAQATEREMKEEASGMHFVSGTGQPRLAKPLLMSLLVAM</sequence>
<dbReference type="InterPro" id="IPR045156">
    <property type="entry name" value="Vac8"/>
</dbReference>